<sequence length="80" mass="9280">MTAPIQLEGHHKIEPGLYAHYKGPQYRVFGTAQHSETEEWLVFYQALYGEHGYWVRPLSMFTETVEVDGKPQPRFARVGD</sequence>
<evidence type="ECO:0000313" key="3">
    <source>
        <dbReference type="Proteomes" id="UP001501565"/>
    </source>
</evidence>
<evidence type="ECO:0000313" key="2">
    <source>
        <dbReference type="EMBL" id="GAA3917854.1"/>
    </source>
</evidence>
<name>A0ABP7MA49_9GAMM</name>
<protein>
    <submittedName>
        <fullName evidence="2">DUF1653 domain-containing protein</fullName>
    </submittedName>
</protein>
<dbReference type="Pfam" id="PF07866">
    <property type="entry name" value="DUF1653"/>
    <property type="match status" value="1"/>
</dbReference>
<accession>A0ABP7MA49</accession>
<dbReference type="EMBL" id="BAABBN010000004">
    <property type="protein sequence ID" value="GAA3917854.1"/>
    <property type="molecule type" value="Genomic_DNA"/>
</dbReference>
<dbReference type="InterPro" id="IPR023387">
    <property type="entry name" value="DUF1653-like_dom"/>
</dbReference>
<keyword evidence="3" id="KW-1185">Reference proteome</keyword>
<reference evidence="3" key="1">
    <citation type="journal article" date="2019" name="Int. J. Syst. Evol. Microbiol.">
        <title>The Global Catalogue of Microorganisms (GCM) 10K type strain sequencing project: providing services to taxonomists for standard genome sequencing and annotation.</title>
        <authorList>
            <consortium name="The Broad Institute Genomics Platform"/>
            <consortium name="The Broad Institute Genome Sequencing Center for Infectious Disease"/>
            <person name="Wu L."/>
            <person name="Ma J."/>
        </authorList>
    </citation>
    <scope>NUCLEOTIDE SEQUENCE [LARGE SCALE GENOMIC DNA]</scope>
    <source>
        <strain evidence="3">JCM 17551</strain>
    </source>
</reference>
<dbReference type="InterPro" id="IPR037135">
    <property type="entry name" value="DUF1653-like_dom_sf"/>
</dbReference>
<feature type="domain" description="DUF1653" evidence="1">
    <location>
        <begin position="16"/>
        <end position="76"/>
    </location>
</feature>
<evidence type="ECO:0000259" key="1">
    <source>
        <dbReference type="Pfam" id="PF07866"/>
    </source>
</evidence>
<dbReference type="RefSeq" id="WP_344796319.1">
    <property type="nucleotide sequence ID" value="NZ_BAABBN010000004.1"/>
</dbReference>
<dbReference type="Proteomes" id="UP001501565">
    <property type="component" value="Unassembled WGS sequence"/>
</dbReference>
<dbReference type="Gene3D" id="2.30.30.320">
    <property type="entry name" value="DUF1653-like domain"/>
    <property type="match status" value="1"/>
</dbReference>
<comment type="caution">
    <text evidence="2">The sequence shown here is derived from an EMBL/GenBank/DDBJ whole genome shotgun (WGS) entry which is preliminary data.</text>
</comment>
<organism evidence="2 3">
    <name type="scientific">Litoribacillus peritrichatus</name>
    <dbReference type="NCBI Taxonomy" id="718191"/>
    <lineage>
        <taxon>Bacteria</taxon>
        <taxon>Pseudomonadati</taxon>
        <taxon>Pseudomonadota</taxon>
        <taxon>Gammaproteobacteria</taxon>
        <taxon>Oceanospirillales</taxon>
        <taxon>Oceanospirillaceae</taxon>
        <taxon>Litoribacillus</taxon>
    </lineage>
</organism>
<proteinExistence type="predicted"/>
<gene>
    <name evidence="2" type="ORF">GCM10022277_11110</name>
</gene>